<dbReference type="Gene3D" id="1.20.1530.20">
    <property type="match status" value="1"/>
</dbReference>
<feature type="transmembrane region" description="Helical" evidence="9">
    <location>
        <begin position="92"/>
        <end position="113"/>
    </location>
</feature>
<keyword evidence="2" id="KW-0813">Transport</keyword>
<feature type="transmembrane region" description="Helical" evidence="9">
    <location>
        <begin position="270"/>
        <end position="288"/>
    </location>
</feature>
<dbReference type="InterPro" id="IPR038770">
    <property type="entry name" value="Na+/solute_symporter_sf"/>
</dbReference>
<feature type="transmembrane region" description="Helical" evidence="9">
    <location>
        <begin position="6"/>
        <end position="24"/>
    </location>
</feature>
<organism evidence="11 12">
    <name type="scientific">Desulforhopalus singaporensis</name>
    <dbReference type="NCBI Taxonomy" id="91360"/>
    <lineage>
        <taxon>Bacteria</taxon>
        <taxon>Pseudomonadati</taxon>
        <taxon>Thermodesulfobacteriota</taxon>
        <taxon>Desulfobulbia</taxon>
        <taxon>Desulfobulbales</taxon>
        <taxon>Desulfocapsaceae</taxon>
        <taxon>Desulforhopalus</taxon>
    </lineage>
</organism>
<feature type="transmembrane region" description="Helical" evidence="9">
    <location>
        <begin position="220"/>
        <end position="237"/>
    </location>
</feature>
<dbReference type="InterPro" id="IPR006153">
    <property type="entry name" value="Cation/H_exchanger_TM"/>
</dbReference>
<dbReference type="PANTHER" id="PTHR32507">
    <property type="entry name" value="NA(+)/H(+) ANTIPORTER 1"/>
    <property type="match status" value="1"/>
</dbReference>
<evidence type="ECO:0000256" key="3">
    <source>
        <dbReference type="ARBA" id="ARBA00022449"/>
    </source>
</evidence>
<dbReference type="GO" id="GO:0005886">
    <property type="term" value="C:plasma membrane"/>
    <property type="evidence" value="ECO:0007669"/>
    <property type="project" value="UniProtKB-SubCell"/>
</dbReference>
<evidence type="ECO:0000256" key="7">
    <source>
        <dbReference type="ARBA" id="ARBA00023065"/>
    </source>
</evidence>
<evidence type="ECO:0000256" key="9">
    <source>
        <dbReference type="SAM" id="Phobius"/>
    </source>
</evidence>
<evidence type="ECO:0000313" key="11">
    <source>
        <dbReference type="EMBL" id="SDP59423.1"/>
    </source>
</evidence>
<evidence type="ECO:0000259" key="10">
    <source>
        <dbReference type="Pfam" id="PF00999"/>
    </source>
</evidence>
<feature type="transmembrane region" description="Helical" evidence="9">
    <location>
        <begin position="31"/>
        <end position="49"/>
    </location>
</feature>
<proteinExistence type="predicted"/>
<keyword evidence="6 9" id="KW-1133">Transmembrane helix</keyword>
<dbReference type="GO" id="GO:1902600">
    <property type="term" value="P:proton transmembrane transport"/>
    <property type="evidence" value="ECO:0007669"/>
    <property type="project" value="InterPro"/>
</dbReference>
<feature type="domain" description="Cation/H+ exchanger transmembrane" evidence="10">
    <location>
        <begin position="17"/>
        <end position="392"/>
    </location>
</feature>
<evidence type="ECO:0000256" key="4">
    <source>
        <dbReference type="ARBA" id="ARBA00022475"/>
    </source>
</evidence>
<feature type="transmembrane region" description="Helical" evidence="9">
    <location>
        <begin position="151"/>
        <end position="175"/>
    </location>
</feature>
<dbReference type="AlphaFoldDB" id="A0A1H0TZQ6"/>
<dbReference type="GO" id="GO:0015297">
    <property type="term" value="F:antiporter activity"/>
    <property type="evidence" value="ECO:0007669"/>
    <property type="project" value="UniProtKB-KW"/>
</dbReference>
<sequence length="606" mass="65981">MSYQEILSVIAGSFAVCILCQWIAWWMKLPAIIFLLAAGIFAGPVSGLFNPETLLGDLFTPFVSLSVAIILFEGSLTLRFRDIMGLQKVVRNMLSFGLAVTWLISAAAAHFALDVSWEIAFLFGAITVVTGPTVIAPLLRTVRPVAKVANILRWEGIVIDSVGASLAVVVYEFIISGGGREAWGHTFAAFAGIIGVGGASGAVGGYLFGLMLRNHLIPEFLQNVATLGLVFICFVTANSFQPESGLVAVTVLGVWLANMKDIDLEAILEFKESLSVLLISLLFLMLAARLDFTAFSAIGWEALFVFVAVQFVARPVNVILSSIGSQLSWPERHLLAWIAPRGIVAAAIASLFAIRLEAAGFDDVGYLVPLTFVVIIGTVSLQSVTSRPIARWLGVALPEPRGFLIVGANLVAREIGKVLQDNGFPVQLVDPDRQKVMKARGEGLKSFSGHPVSVYFDRHMNFSGTGKMLGLAPNESENTAAVMHYRLEFGKNNVYALDTGKNKGRKDNNSMTQRRGQILFGTEVSYKELASCLESQGQIRTTGLSDRFSYDEYLALHQDNAIVLFFIDTRDRIRIVTHHNKIKPEPGWKVIALIRNKADRTDGSSA</sequence>
<dbReference type="Gene3D" id="3.40.50.720">
    <property type="entry name" value="NAD(P)-binding Rossmann-like Domain"/>
    <property type="match status" value="1"/>
</dbReference>
<dbReference type="STRING" id="91360.SAMN05660330_03320"/>
<dbReference type="PANTHER" id="PTHR32507:SF0">
    <property type="entry name" value="NA(+)_H(+) ANTIPORTER 2-RELATED"/>
    <property type="match status" value="1"/>
</dbReference>
<feature type="transmembrane region" description="Helical" evidence="9">
    <location>
        <begin position="187"/>
        <end position="208"/>
    </location>
</feature>
<dbReference type="SUPFAM" id="SSF51735">
    <property type="entry name" value="NAD(P)-binding Rossmann-fold domains"/>
    <property type="match status" value="1"/>
</dbReference>
<feature type="transmembrane region" description="Helical" evidence="9">
    <location>
        <begin position="334"/>
        <end position="354"/>
    </location>
</feature>
<dbReference type="EMBL" id="FNJI01000027">
    <property type="protein sequence ID" value="SDP59423.1"/>
    <property type="molecule type" value="Genomic_DNA"/>
</dbReference>
<keyword evidence="7" id="KW-0406">Ion transport</keyword>
<dbReference type="GO" id="GO:0006813">
    <property type="term" value="P:potassium ion transport"/>
    <property type="evidence" value="ECO:0007669"/>
    <property type="project" value="InterPro"/>
</dbReference>
<evidence type="ECO:0000256" key="5">
    <source>
        <dbReference type="ARBA" id="ARBA00022692"/>
    </source>
</evidence>
<dbReference type="Proteomes" id="UP000199073">
    <property type="component" value="Unassembled WGS sequence"/>
</dbReference>
<evidence type="ECO:0000256" key="1">
    <source>
        <dbReference type="ARBA" id="ARBA00004651"/>
    </source>
</evidence>
<keyword evidence="4" id="KW-1003">Cell membrane</keyword>
<evidence type="ECO:0000256" key="6">
    <source>
        <dbReference type="ARBA" id="ARBA00022989"/>
    </source>
</evidence>
<feature type="transmembrane region" description="Helical" evidence="9">
    <location>
        <begin position="366"/>
        <end position="384"/>
    </location>
</feature>
<keyword evidence="5 9" id="KW-0812">Transmembrane</keyword>
<reference evidence="11 12" key="1">
    <citation type="submission" date="2016-10" db="EMBL/GenBank/DDBJ databases">
        <authorList>
            <person name="de Groot N.N."/>
        </authorList>
    </citation>
    <scope>NUCLEOTIDE SEQUENCE [LARGE SCALE GENOMIC DNA]</scope>
    <source>
        <strain evidence="11 12">DSM 12130</strain>
    </source>
</reference>
<keyword evidence="3" id="KW-0050">Antiport</keyword>
<dbReference type="RefSeq" id="WP_245695202.1">
    <property type="nucleotide sequence ID" value="NZ_FNJI01000027.1"/>
</dbReference>
<evidence type="ECO:0000256" key="2">
    <source>
        <dbReference type="ARBA" id="ARBA00022448"/>
    </source>
</evidence>
<keyword evidence="12" id="KW-1185">Reference proteome</keyword>
<feature type="transmembrane region" description="Helical" evidence="9">
    <location>
        <begin position="61"/>
        <end position="80"/>
    </location>
</feature>
<dbReference type="Pfam" id="PF00999">
    <property type="entry name" value="Na_H_Exchanger"/>
    <property type="match status" value="1"/>
</dbReference>
<evidence type="ECO:0000256" key="8">
    <source>
        <dbReference type="ARBA" id="ARBA00023136"/>
    </source>
</evidence>
<keyword evidence="8 9" id="KW-0472">Membrane</keyword>
<feature type="transmembrane region" description="Helical" evidence="9">
    <location>
        <begin position="294"/>
        <end position="313"/>
    </location>
</feature>
<feature type="transmembrane region" description="Helical" evidence="9">
    <location>
        <begin position="119"/>
        <end position="139"/>
    </location>
</feature>
<protein>
    <submittedName>
        <fullName evidence="11">Sodium/proton antiporter, CPA1 family</fullName>
    </submittedName>
</protein>
<accession>A0A1H0TZQ6</accession>
<comment type="subcellular location">
    <subcellularLocation>
        <location evidence="1">Cell membrane</location>
        <topology evidence="1">Multi-pass membrane protein</topology>
    </subcellularLocation>
</comment>
<gene>
    <name evidence="11" type="ORF">SAMN05660330_03320</name>
</gene>
<dbReference type="InterPro" id="IPR036291">
    <property type="entry name" value="NAD(P)-bd_dom_sf"/>
</dbReference>
<name>A0A1H0TZQ6_9BACT</name>
<evidence type="ECO:0000313" key="12">
    <source>
        <dbReference type="Proteomes" id="UP000199073"/>
    </source>
</evidence>